<organism evidence="2 3">
    <name type="scientific">Venustampulla echinocandica</name>
    <dbReference type="NCBI Taxonomy" id="2656787"/>
    <lineage>
        <taxon>Eukaryota</taxon>
        <taxon>Fungi</taxon>
        <taxon>Dikarya</taxon>
        <taxon>Ascomycota</taxon>
        <taxon>Pezizomycotina</taxon>
        <taxon>Leotiomycetes</taxon>
        <taxon>Helotiales</taxon>
        <taxon>Pleuroascaceae</taxon>
        <taxon>Venustampulla</taxon>
    </lineage>
</organism>
<sequence length="694" mass="78311">MEIHPSRAKQIIRATGQKFVGKWIPRYNLCDQCRRVIKAFREQEVWLDYNYGRPEKLLSRPRCQLCTLIAKHIGNDVAAIQKKYGVEGIPILTLGLEESRGHFSAFGEDLKYSNSYAIQIKVAGLSWGFVRNISDSNLPGIRRIRAAIAKGALPKDPRFNSPDQISPQLIRHWLSTCEKTHNCRHDMSVTRLHPAGKNMSLDIFLIDVARSRLVSGQTSWRYCALSYVWGNVPIFKTTRARLQEFNRAGAFDMNSVELPQVVRDAMILVNSLGERYLWVDSICIVQDDANQKHNSIMQMNLIYNNALLTIASLSGVTANESLPGVRAGTRFTQSTASISGMDIFISGPSLTNALRTSEYETRGWTFQERVLSKRCLYFSKHQIYFTCGLGTWSESDPLGDSTGAPVFPQTEAGIYPQDYVLDYLNPLSYVLPGNLCAEDRRDNTLIAYKRLVSVYTKRHLSYSSDILNAFSGILAALEQPWNTRFIYGIPDAHFGNALLWKGTDGSITRRGQDRRGHQFPSWSWVGWIGSVEFVVEELKCQLQIAEIVTNSYRRSIAVRDIGEEADFQTLPTCKPSLVAADSPEAHEVIALHILAFTVPAAIIWTKISLPQYERDRLFAITDWTGYLAVLISASKKPTSSSRKISFFSDYTKNNIGHVMLIKEEGDISTRITIGSIKLKDWEGEDPTLQRILLQ</sequence>
<name>A0A370TXN2_9HELO</name>
<dbReference type="Pfam" id="PF06985">
    <property type="entry name" value="HET"/>
    <property type="match status" value="1"/>
</dbReference>
<dbReference type="OrthoDB" id="2958217at2759"/>
<dbReference type="STRING" id="2656787.A0A370TXN2"/>
<comment type="caution">
    <text evidence="2">The sequence shown here is derived from an EMBL/GenBank/DDBJ whole genome shotgun (WGS) entry which is preliminary data.</text>
</comment>
<gene>
    <name evidence="2" type="ORF">BP5553_00237</name>
</gene>
<keyword evidence="3" id="KW-1185">Reference proteome</keyword>
<dbReference type="AlphaFoldDB" id="A0A370TXN2"/>
<dbReference type="PANTHER" id="PTHR33112:SF12">
    <property type="entry name" value="HETEROKARYON INCOMPATIBILITY DOMAIN-CONTAINING PROTEIN"/>
    <property type="match status" value="1"/>
</dbReference>
<evidence type="ECO:0000259" key="1">
    <source>
        <dbReference type="Pfam" id="PF06985"/>
    </source>
</evidence>
<protein>
    <recommendedName>
        <fullName evidence="1">Heterokaryon incompatibility domain-containing protein</fullName>
    </recommendedName>
</protein>
<dbReference type="InterPro" id="IPR010730">
    <property type="entry name" value="HET"/>
</dbReference>
<dbReference type="RefSeq" id="XP_031872914.1">
    <property type="nucleotide sequence ID" value="XM_032008860.1"/>
</dbReference>
<dbReference type="GeneID" id="43593086"/>
<feature type="domain" description="Heterokaryon incompatibility" evidence="1">
    <location>
        <begin position="222"/>
        <end position="368"/>
    </location>
</feature>
<evidence type="ECO:0000313" key="3">
    <source>
        <dbReference type="Proteomes" id="UP000254866"/>
    </source>
</evidence>
<dbReference type="PANTHER" id="PTHR33112">
    <property type="entry name" value="DOMAIN PROTEIN, PUTATIVE-RELATED"/>
    <property type="match status" value="1"/>
</dbReference>
<reference evidence="2 3" key="1">
    <citation type="journal article" date="2018" name="IMA Fungus">
        <title>IMA Genome-F 9: Draft genome sequence of Annulohypoxylon stygium, Aspergillus mulundensis, Berkeleyomyces basicola (syn. Thielaviopsis basicola), Ceratocystis smalleyi, two Cercospora beticola strains, Coleophoma cylindrospora, Fusarium fracticaudum, Phialophora cf. hyalina, and Morchella septimelata.</title>
        <authorList>
            <person name="Wingfield B.D."/>
            <person name="Bills G.F."/>
            <person name="Dong Y."/>
            <person name="Huang W."/>
            <person name="Nel W.J."/>
            <person name="Swalarsk-Parry B.S."/>
            <person name="Vaghefi N."/>
            <person name="Wilken P.M."/>
            <person name="An Z."/>
            <person name="de Beer Z.W."/>
            <person name="De Vos L."/>
            <person name="Chen L."/>
            <person name="Duong T.A."/>
            <person name="Gao Y."/>
            <person name="Hammerbacher A."/>
            <person name="Kikkert J.R."/>
            <person name="Li Y."/>
            <person name="Li H."/>
            <person name="Li K."/>
            <person name="Li Q."/>
            <person name="Liu X."/>
            <person name="Ma X."/>
            <person name="Naidoo K."/>
            <person name="Pethybridge S.J."/>
            <person name="Sun J."/>
            <person name="Steenkamp E.T."/>
            <person name="van der Nest M.A."/>
            <person name="van Wyk S."/>
            <person name="Wingfield M.J."/>
            <person name="Xiong C."/>
            <person name="Yue Q."/>
            <person name="Zhang X."/>
        </authorList>
    </citation>
    <scope>NUCLEOTIDE SEQUENCE [LARGE SCALE GENOMIC DNA]</scope>
    <source>
        <strain evidence="2 3">BP 5553</strain>
    </source>
</reference>
<dbReference type="EMBL" id="NPIC01000001">
    <property type="protein sequence ID" value="RDL40258.1"/>
    <property type="molecule type" value="Genomic_DNA"/>
</dbReference>
<accession>A0A370TXN2</accession>
<proteinExistence type="predicted"/>
<evidence type="ECO:0000313" key="2">
    <source>
        <dbReference type="EMBL" id="RDL40258.1"/>
    </source>
</evidence>
<dbReference type="Proteomes" id="UP000254866">
    <property type="component" value="Unassembled WGS sequence"/>
</dbReference>